<dbReference type="EMBL" id="MCFH01000010">
    <property type="protein sequence ID" value="ORX54773.1"/>
    <property type="molecule type" value="Genomic_DNA"/>
</dbReference>
<organism evidence="3 4">
    <name type="scientific">Piromyces finnis</name>
    <dbReference type="NCBI Taxonomy" id="1754191"/>
    <lineage>
        <taxon>Eukaryota</taxon>
        <taxon>Fungi</taxon>
        <taxon>Fungi incertae sedis</taxon>
        <taxon>Chytridiomycota</taxon>
        <taxon>Chytridiomycota incertae sedis</taxon>
        <taxon>Neocallimastigomycetes</taxon>
        <taxon>Neocallimastigales</taxon>
        <taxon>Neocallimastigaceae</taxon>
        <taxon>Piromyces</taxon>
    </lineage>
</organism>
<evidence type="ECO:0000256" key="1">
    <source>
        <dbReference type="PROSITE-ProRule" id="PRU00221"/>
    </source>
</evidence>
<feature type="compositionally biased region" description="Polar residues" evidence="2">
    <location>
        <begin position="18"/>
        <end position="38"/>
    </location>
</feature>
<dbReference type="Proteomes" id="UP000193719">
    <property type="component" value="Unassembled WGS sequence"/>
</dbReference>
<evidence type="ECO:0000313" key="4">
    <source>
        <dbReference type="Proteomes" id="UP000193719"/>
    </source>
</evidence>
<evidence type="ECO:0000256" key="2">
    <source>
        <dbReference type="SAM" id="MobiDB-lite"/>
    </source>
</evidence>
<keyword evidence="1" id="KW-0853">WD repeat</keyword>
<dbReference type="PROSITE" id="PS50082">
    <property type="entry name" value="WD_REPEATS_2"/>
    <property type="match status" value="2"/>
</dbReference>
<feature type="compositionally biased region" description="Basic and acidic residues" evidence="2">
    <location>
        <begin position="8"/>
        <end position="17"/>
    </location>
</feature>
<protein>
    <submittedName>
        <fullName evidence="3">WD40 repeat-like protein</fullName>
    </submittedName>
</protein>
<dbReference type="Pfam" id="PF00400">
    <property type="entry name" value="WD40"/>
    <property type="match status" value="4"/>
</dbReference>
<dbReference type="STRING" id="1754191.A0A1Y1VF91"/>
<accession>A0A1Y1VF91</accession>
<feature type="region of interest" description="Disordered" evidence="2">
    <location>
        <begin position="1"/>
        <end position="38"/>
    </location>
</feature>
<gene>
    <name evidence="3" type="ORF">BCR36DRAFT_347807</name>
</gene>
<dbReference type="InterPro" id="IPR015943">
    <property type="entry name" value="WD40/YVTN_repeat-like_dom_sf"/>
</dbReference>
<dbReference type="SMART" id="SM00320">
    <property type="entry name" value="WD40"/>
    <property type="match status" value="6"/>
</dbReference>
<dbReference type="InterPro" id="IPR001680">
    <property type="entry name" value="WD40_rpt"/>
</dbReference>
<keyword evidence="4" id="KW-1185">Reference proteome</keyword>
<evidence type="ECO:0000313" key="3">
    <source>
        <dbReference type="EMBL" id="ORX54773.1"/>
    </source>
</evidence>
<reference evidence="3 4" key="1">
    <citation type="submission" date="2016-08" db="EMBL/GenBank/DDBJ databases">
        <title>Genomes of anaerobic fungi encode conserved fungal cellulosomes for biomass hydrolysis.</title>
        <authorList>
            <consortium name="DOE Joint Genome Institute"/>
            <person name="Haitjema C.H."/>
            <person name="Gilmore S.P."/>
            <person name="Henske J.K."/>
            <person name="Solomon K.V."/>
            <person name="De Groot R."/>
            <person name="Kuo A."/>
            <person name="Mondo S.J."/>
            <person name="Salamov A.A."/>
            <person name="Labutti K."/>
            <person name="Zhao Z."/>
            <person name="Chiniquy J."/>
            <person name="Barry K."/>
            <person name="Brewer H.M."/>
            <person name="Purvine S.O."/>
            <person name="Wright A.T."/>
            <person name="Boxma B."/>
            <person name="Van Alen T."/>
            <person name="Hackstein J.H."/>
            <person name="Baker S.E."/>
            <person name="Grigoriev I.V."/>
            <person name="O'Malley M.A."/>
        </authorList>
    </citation>
    <scope>NUCLEOTIDE SEQUENCE [LARGE SCALE GENOMIC DNA]</scope>
    <source>
        <strain evidence="4">finn</strain>
    </source>
</reference>
<dbReference type="Gene3D" id="2.130.10.10">
    <property type="entry name" value="YVTN repeat-like/Quinoprotein amine dehydrogenase"/>
    <property type="match status" value="2"/>
</dbReference>
<feature type="repeat" description="WD" evidence="1">
    <location>
        <begin position="396"/>
        <end position="430"/>
    </location>
</feature>
<dbReference type="PANTHER" id="PTHR44525:SF1">
    <property type="entry name" value="WD REPEAT-CONTAINING PROTEIN 27"/>
    <property type="match status" value="1"/>
</dbReference>
<dbReference type="PANTHER" id="PTHR44525">
    <property type="entry name" value="WD REPEAT-CONTAINING PROTEIN 27"/>
    <property type="match status" value="1"/>
</dbReference>
<comment type="caution">
    <text evidence="3">The sequence shown here is derived from an EMBL/GenBank/DDBJ whole genome shotgun (WGS) entry which is preliminary data.</text>
</comment>
<dbReference type="InterPro" id="IPR042411">
    <property type="entry name" value="WDR27"/>
</dbReference>
<sequence>MKSSKSLPEIKSKEFNKRPSSTNMELKRPGSSQSILSNESMDIPNEFKSYDQCKGVFKYRIKYNPDCIQQTGSLTSVVYNYNGNYVASASTNSSVCIYKYRYKPRSLEKDKSNLYDWNWKYSRELIGHNNTITNVRWGAKCNNEMSKLMGGETQLLITSSKDNTARLWSLNKTDPLLVFKFIHGTPKSHQLNSKTFPHGSIFTYEIKDASLFYQNHFIALLHHNKLYFYRYLIQKQEAGSVKPHQNNNKYKITTSYTTDAQYFTAFSCINNNLSHLLLTASSDKSINIYDANVNKNILCIPNASKGKPIHSITLADYDTPCSTFHDGFLTCSINDSIRWWDIRTQHNVRVFEGHSHSKYPLRCSISPCGRYISSGSEENGYYIWDVRTSNTLAKVSGGHTDAVMDIAFNPRFAELATASIDGKVRFFTEK</sequence>
<feature type="repeat" description="WD" evidence="1">
    <location>
        <begin position="353"/>
        <end position="394"/>
    </location>
</feature>
<dbReference type="PROSITE" id="PS50294">
    <property type="entry name" value="WD_REPEATS_REGION"/>
    <property type="match status" value="1"/>
</dbReference>
<dbReference type="OrthoDB" id="20669at2759"/>
<proteinExistence type="predicted"/>
<name>A0A1Y1VF91_9FUNG</name>
<dbReference type="InterPro" id="IPR036322">
    <property type="entry name" value="WD40_repeat_dom_sf"/>
</dbReference>
<dbReference type="AlphaFoldDB" id="A0A1Y1VF91"/>
<reference evidence="3 4" key="2">
    <citation type="submission" date="2016-08" db="EMBL/GenBank/DDBJ databases">
        <title>Pervasive Adenine N6-methylation of Active Genes in Fungi.</title>
        <authorList>
            <consortium name="DOE Joint Genome Institute"/>
            <person name="Mondo S.J."/>
            <person name="Dannebaum R.O."/>
            <person name="Kuo R.C."/>
            <person name="Labutti K."/>
            <person name="Haridas S."/>
            <person name="Kuo A."/>
            <person name="Salamov A."/>
            <person name="Ahrendt S.R."/>
            <person name="Lipzen A."/>
            <person name="Sullivan W."/>
            <person name="Andreopoulos W.B."/>
            <person name="Clum A."/>
            <person name="Lindquist E."/>
            <person name="Daum C."/>
            <person name="Ramamoorthy G.K."/>
            <person name="Gryganskyi A."/>
            <person name="Culley D."/>
            <person name="Magnuson J.K."/>
            <person name="James T.Y."/>
            <person name="O'Malley M.A."/>
            <person name="Stajich J.E."/>
            <person name="Spatafora J.W."/>
            <person name="Visel A."/>
            <person name="Grigoriev I.V."/>
        </authorList>
    </citation>
    <scope>NUCLEOTIDE SEQUENCE [LARGE SCALE GENOMIC DNA]</scope>
    <source>
        <strain evidence="4">finn</strain>
    </source>
</reference>
<dbReference type="SUPFAM" id="SSF50978">
    <property type="entry name" value="WD40 repeat-like"/>
    <property type="match status" value="1"/>
</dbReference>